<dbReference type="Proteomes" id="UP000020938">
    <property type="component" value="Unassembled WGS sequence"/>
</dbReference>
<evidence type="ECO:0000256" key="3">
    <source>
        <dbReference type="ARBA" id="ARBA00023172"/>
    </source>
</evidence>
<dbReference type="EMBL" id="JGDS01000015">
    <property type="protein sequence ID" value="EXZ75785.1"/>
    <property type="molecule type" value="Genomic_DNA"/>
</dbReference>
<protein>
    <submittedName>
        <fullName evidence="5">Phage integrase family protein</fullName>
    </submittedName>
</protein>
<dbReference type="Pfam" id="PF00589">
    <property type="entry name" value="Phage_integrase"/>
    <property type="match status" value="1"/>
</dbReference>
<dbReference type="InterPro" id="IPR011010">
    <property type="entry name" value="DNA_brk_join_enz"/>
</dbReference>
<organism evidence="5 6">
    <name type="scientific">Bacteroides fragilis str. 3976T8</name>
    <dbReference type="NCBI Taxonomy" id="1339314"/>
    <lineage>
        <taxon>Bacteria</taxon>
        <taxon>Pseudomonadati</taxon>
        <taxon>Bacteroidota</taxon>
        <taxon>Bacteroidia</taxon>
        <taxon>Bacteroidales</taxon>
        <taxon>Bacteroidaceae</taxon>
        <taxon>Bacteroides</taxon>
    </lineage>
</organism>
<dbReference type="InterPro" id="IPR025269">
    <property type="entry name" value="SAM-like_dom"/>
</dbReference>
<gene>
    <name evidence="5" type="ORF">M123_4901</name>
</gene>
<evidence type="ECO:0000259" key="4">
    <source>
        <dbReference type="PROSITE" id="PS51898"/>
    </source>
</evidence>
<dbReference type="Gene3D" id="1.10.443.10">
    <property type="entry name" value="Intergrase catalytic core"/>
    <property type="match status" value="1"/>
</dbReference>
<dbReference type="SUPFAM" id="SSF56349">
    <property type="entry name" value="DNA breaking-rejoining enzymes"/>
    <property type="match status" value="1"/>
</dbReference>
<sequence length="402" mass="45803">MATVRTKFRASSSETREGTLFYQVIHNRVARQIHTGYRVYPREWDGPHAGISLPPDAGQSRHAYLSALRTRIAEDTARLGNIISRLDRAGRAYTAEDVVRLYLTPSDTGGFMSFAWGLVRQLRQIGKNRTAERYTTVLNSFGRFLGESDVLPEEMDSDLMVRYETFLKARGICPNSSSYYMRGLRAVYNRAVEKELTVQRNPFKHVYTGIDKTVKRAVPLKIIRQIRDADLTLTPATDYARDLFMFSFYTRGMSFVDMAYLKKKDLQNGVLAYRRQKTGQQLFIKWEKPMQEIVEKYDTSGTPYLLPIIRDMEKDARKQYKNAAHLVNAKLKKLGEQLGLGIPLTTYVARHAWASIARSKNIPVSTISEAMGHDSETTTRIYLASLDTSVVDKANSLILKSL</sequence>
<keyword evidence="3" id="KW-0233">DNA recombination</keyword>
<dbReference type="Gene3D" id="1.10.150.130">
    <property type="match status" value="1"/>
</dbReference>
<comment type="similarity">
    <text evidence="1">Belongs to the 'phage' integrase family.</text>
</comment>
<dbReference type="GO" id="GO:0015074">
    <property type="term" value="P:DNA integration"/>
    <property type="evidence" value="ECO:0007669"/>
    <property type="project" value="InterPro"/>
</dbReference>
<dbReference type="CDD" id="cd01185">
    <property type="entry name" value="INTN1_C_like"/>
    <property type="match status" value="1"/>
</dbReference>
<keyword evidence="2" id="KW-0238">DNA-binding</keyword>
<accession>A0A016AWI6</accession>
<dbReference type="AlphaFoldDB" id="A0A016AWI6"/>
<feature type="domain" description="Tyr recombinase" evidence="4">
    <location>
        <begin position="213"/>
        <end position="396"/>
    </location>
</feature>
<dbReference type="GO" id="GO:0006310">
    <property type="term" value="P:DNA recombination"/>
    <property type="evidence" value="ECO:0007669"/>
    <property type="project" value="UniProtKB-KW"/>
</dbReference>
<dbReference type="PANTHER" id="PTHR30349">
    <property type="entry name" value="PHAGE INTEGRASE-RELATED"/>
    <property type="match status" value="1"/>
</dbReference>
<comment type="caution">
    <text evidence="5">The sequence shown here is derived from an EMBL/GenBank/DDBJ whole genome shotgun (WGS) entry which is preliminary data.</text>
</comment>
<dbReference type="GO" id="GO:0003677">
    <property type="term" value="F:DNA binding"/>
    <property type="evidence" value="ECO:0007669"/>
    <property type="project" value="UniProtKB-KW"/>
</dbReference>
<dbReference type="InterPro" id="IPR002104">
    <property type="entry name" value="Integrase_catalytic"/>
</dbReference>
<evidence type="ECO:0000313" key="5">
    <source>
        <dbReference type="EMBL" id="EXZ75785.1"/>
    </source>
</evidence>
<dbReference type="PANTHER" id="PTHR30349:SF64">
    <property type="entry name" value="PROPHAGE INTEGRASE INTD-RELATED"/>
    <property type="match status" value="1"/>
</dbReference>
<proteinExistence type="inferred from homology"/>
<evidence type="ECO:0000313" key="6">
    <source>
        <dbReference type="Proteomes" id="UP000020938"/>
    </source>
</evidence>
<dbReference type="InterPro" id="IPR010998">
    <property type="entry name" value="Integrase_recombinase_N"/>
</dbReference>
<name>A0A016AWI6_BACFG</name>
<dbReference type="RefSeq" id="WP_032597425.1">
    <property type="nucleotide sequence ID" value="NZ_JGDS01000015.1"/>
</dbReference>
<dbReference type="Pfam" id="PF13102">
    <property type="entry name" value="Phage_int_SAM_5"/>
    <property type="match status" value="1"/>
</dbReference>
<dbReference type="PATRIC" id="fig|1339314.3.peg.216"/>
<dbReference type="InterPro" id="IPR050090">
    <property type="entry name" value="Tyrosine_recombinase_XerCD"/>
</dbReference>
<reference evidence="5 6" key="1">
    <citation type="submission" date="2014-02" db="EMBL/GenBank/DDBJ databases">
        <authorList>
            <person name="Sears C."/>
            <person name="Carroll K."/>
            <person name="Sack B.R."/>
            <person name="Qadri F."/>
            <person name="Myers L.L."/>
            <person name="Chung G.-T."/>
            <person name="Escheverria P."/>
            <person name="Fraser C.M."/>
            <person name="Sadzewicz L."/>
            <person name="Shefchek K.A."/>
            <person name="Tallon L."/>
            <person name="Das S.P."/>
            <person name="Daugherty S."/>
            <person name="Mongodin E.F."/>
        </authorList>
    </citation>
    <scope>NUCLEOTIDE SEQUENCE [LARGE SCALE GENOMIC DNA]</scope>
    <source>
        <strain evidence="5 6">3976T8</strain>
    </source>
</reference>
<evidence type="ECO:0000256" key="2">
    <source>
        <dbReference type="ARBA" id="ARBA00023125"/>
    </source>
</evidence>
<dbReference type="InterPro" id="IPR013762">
    <property type="entry name" value="Integrase-like_cat_sf"/>
</dbReference>
<evidence type="ECO:0000256" key="1">
    <source>
        <dbReference type="ARBA" id="ARBA00008857"/>
    </source>
</evidence>
<dbReference type="PROSITE" id="PS51898">
    <property type="entry name" value="TYR_RECOMBINASE"/>
    <property type="match status" value="1"/>
</dbReference>